<proteinExistence type="predicted"/>
<organism evidence="1 2">
    <name type="scientific">Aldrovandia affinis</name>
    <dbReference type="NCBI Taxonomy" id="143900"/>
    <lineage>
        <taxon>Eukaryota</taxon>
        <taxon>Metazoa</taxon>
        <taxon>Chordata</taxon>
        <taxon>Craniata</taxon>
        <taxon>Vertebrata</taxon>
        <taxon>Euteleostomi</taxon>
        <taxon>Actinopterygii</taxon>
        <taxon>Neopterygii</taxon>
        <taxon>Teleostei</taxon>
        <taxon>Notacanthiformes</taxon>
        <taxon>Halosauridae</taxon>
        <taxon>Aldrovandia</taxon>
    </lineage>
</organism>
<gene>
    <name evidence="1" type="ORF">AAFF_G00317390</name>
</gene>
<keyword evidence="2" id="KW-1185">Reference proteome</keyword>
<sequence length="114" mass="12458">MMLCGAFGHARVLSSLWGAPGPEQRPLLLPLQNSCRFVKEPQRRPTVSAIAGCLCTGPRSSQPRSPRNISEYLLRFTGTRLFFNALGHPARSRLLGAYIRGCPPPGLTQGSARR</sequence>
<dbReference type="EMBL" id="JAINUG010000473">
    <property type="protein sequence ID" value="KAJ8367488.1"/>
    <property type="molecule type" value="Genomic_DNA"/>
</dbReference>
<comment type="caution">
    <text evidence="1">The sequence shown here is derived from an EMBL/GenBank/DDBJ whole genome shotgun (WGS) entry which is preliminary data.</text>
</comment>
<accession>A0AAD7R764</accession>
<dbReference type="AlphaFoldDB" id="A0AAD7R764"/>
<reference evidence="1" key="1">
    <citation type="journal article" date="2023" name="Science">
        <title>Genome structures resolve the early diversification of teleost fishes.</title>
        <authorList>
            <person name="Parey E."/>
            <person name="Louis A."/>
            <person name="Montfort J."/>
            <person name="Bouchez O."/>
            <person name="Roques C."/>
            <person name="Iampietro C."/>
            <person name="Lluch J."/>
            <person name="Castinel A."/>
            <person name="Donnadieu C."/>
            <person name="Desvignes T."/>
            <person name="Floi Bucao C."/>
            <person name="Jouanno E."/>
            <person name="Wen M."/>
            <person name="Mejri S."/>
            <person name="Dirks R."/>
            <person name="Jansen H."/>
            <person name="Henkel C."/>
            <person name="Chen W.J."/>
            <person name="Zahm M."/>
            <person name="Cabau C."/>
            <person name="Klopp C."/>
            <person name="Thompson A.W."/>
            <person name="Robinson-Rechavi M."/>
            <person name="Braasch I."/>
            <person name="Lecointre G."/>
            <person name="Bobe J."/>
            <person name="Postlethwait J.H."/>
            <person name="Berthelot C."/>
            <person name="Roest Crollius H."/>
            <person name="Guiguen Y."/>
        </authorList>
    </citation>
    <scope>NUCLEOTIDE SEQUENCE</scope>
    <source>
        <strain evidence="1">NC1722</strain>
    </source>
</reference>
<dbReference type="Proteomes" id="UP001221898">
    <property type="component" value="Unassembled WGS sequence"/>
</dbReference>
<evidence type="ECO:0000313" key="1">
    <source>
        <dbReference type="EMBL" id="KAJ8367488.1"/>
    </source>
</evidence>
<protein>
    <submittedName>
        <fullName evidence="1">Uncharacterized protein</fullName>
    </submittedName>
</protein>
<evidence type="ECO:0000313" key="2">
    <source>
        <dbReference type="Proteomes" id="UP001221898"/>
    </source>
</evidence>
<name>A0AAD7R764_9TELE</name>